<dbReference type="KEGG" id="blen:NCTC4824_02932"/>
<organism evidence="2 3">
    <name type="scientific">Lederbergia lenta</name>
    <name type="common">Bacillus lentus</name>
    <dbReference type="NCBI Taxonomy" id="1467"/>
    <lineage>
        <taxon>Bacteria</taxon>
        <taxon>Bacillati</taxon>
        <taxon>Bacillota</taxon>
        <taxon>Bacilli</taxon>
        <taxon>Bacillales</taxon>
        <taxon>Bacillaceae</taxon>
        <taxon>Lederbergia</taxon>
    </lineage>
</organism>
<dbReference type="Gene3D" id="3.40.190.10">
    <property type="entry name" value="Periplasmic binding protein-like II"/>
    <property type="match status" value="1"/>
</dbReference>
<accession>A0A2X4Z8V6</accession>
<dbReference type="AlphaFoldDB" id="A0A2X4Z8V6"/>
<reference evidence="2 3" key="1">
    <citation type="submission" date="2018-06" db="EMBL/GenBank/DDBJ databases">
        <authorList>
            <consortium name="Pathogen Informatics"/>
            <person name="Doyle S."/>
        </authorList>
    </citation>
    <scope>NUCLEOTIDE SEQUENCE [LARGE SCALE GENOMIC DNA]</scope>
    <source>
        <strain evidence="2 3">NCTC4824</strain>
    </source>
</reference>
<evidence type="ECO:0000256" key="1">
    <source>
        <dbReference type="SAM" id="Phobius"/>
    </source>
</evidence>
<feature type="transmembrane region" description="Helical" evidence="1">
    <location>
        <begin position="21"/>
        <end position="42"/>
    </location>
</feature>
<sequence length="214" mass="24291">MMKIGLKEVLAPMTRTEQVKYIWHYYRFHILGLIVVIIFSTFTINGITNKKNTELNFMIVAEKIDHTKVEGLLEQFNKELIMEEDRSLTEIGMQAVTYSKTEIDPQMQVGLQKLAAELAAGAVDILMVDKGYYEEMNVDGQLLDIKELSGIENLPYANDRVYVSEEGKVTGIDLSALSLFLGATFDENIVLCLPANSKNDEYITKFLKYMINSN</sequence>
<protein>
    <submittedName>
        <fullName evidence="2">Uncharacterized protein</fullName>
    </submittedName>
</protein>
<evidence type="ECO:0000313" key="3">
    <source>
        <dbReference type="Proteomes" id="UP000249134"/>
    </source>
</evidence>
<keyword evidence="1" id="KW-0812">Transmembrane</keyword>
<keyword evidence="1" id="KW-1133">Transmembrane helix</keyword>
<gene>
    <name evidence="2" type="ORF">NCTC4824_02932</name>
</gene>
<dbReference type="EMBL" id="LS483476">
    <property type="protein sequence ID" value="SQI60815.1"/>
    <property type="molecule type" value="Genomic_DNA"/>
</dbReference>
<keyword evidence="3" id="KW-1185">Reference proteome</keyword>
<dbReference type="RefSeq" id="WP_066140418.1">
    <property type="nucleotide sequence ID" value="NZ_CBCSGM010000001.1"/>
</dbReference>
<name>A0A2X4Z8V6_LEDLE</name>
<dbReference type="Proteomes" id="UP000249134">
    <property type="component" value="Chromosome 1"/>
</dbReference>
<keyword evidence="1" id="KW-0472">Membrane</keyword>
<proteinExistence type="predicted"/>
<evidence type="ECO:0000313" key="2">
    <source>
        <dbReference type="EMBL" id="SQI60815.1"/>
    </source>
</evidence>